<dbReference type="EMBL" id="CAKMMW010000005">
    <property type="protein sequence ID" value="CAH1203011.1"/>
    <property type="molecule type" value="Genomic_DNA"/>
</dbReference>
<organism evidence="1 2">
    <name type="scientific">Paenibacillus allorhizoplanae</name>
    <dbReference type="NCBI Taxonomy" id="2905648"/>
    <lineage>
        <taxon>Bacteria</taxon>
        <taxon>Bacillati</taxon>
        <taxon>Bacillota</taxon>
        <taxon>Bacilli</taxon>
        <taxon>Bacillales</taxon>
        <taxon>Paenibacillaceae</taxon>
        <taxon>Paenibacillus</taxon>
    </lineage>
</organism>
<gene>
    <name evidence="1" type="ORF">PAECIP111891_02200</name>
</gene>
<keyword evidence="2" id="KW-1185">Reference proteome</keyword>
<evidence type="ECO:0000313" key="1">
    <source>
        <dbReference type="EMBL" id="CAH1203011.1"/>
    </source>
</evidence>
<accession>A0ABM9C5B6</accession>
<reference evidence="1" key="1">
    <citation type="submission" date="2022-01" db="EMBL/GenBank/DDBJ databases">
        <authorList>
            <person name="Criscuolo A."/>
        </authorList>
    </citation>
    <scope>NUCLEOTIDE SEQUENCE</scope>
    <source>
        <strain evidence="1">CIP111891</strain>
    </source>
</reference>
<evidence type="ECO:0000313" key="2">
    <source>
        <dbReference type="Proteomes" id="UP000838821"/>
    </source>
</evidence>
<dbReference type="RefSeq" id="WP_236287055.1">
    <property type="nucleotide sequence ID" value="NZ_CAKMMW010000005.1"/>
</dbReference>
<sequence>MSNDQLRVLSEWVKKNADDIFTAIEEGNVVILSSSNAENQTAVYKKDGLYKSRQAFPLTGRGTTIDLSEHQLVEFIYSQVSSVSKSGVAIYPDLDPETIL</sequence>
<dbReference type="Proteomes" id="UP000838821">
    <property type="component" value="Unassembled WGS sequence"/>
</dbReference>
<protein>
    <submittedName>
        <fullName evidence="1">Uncharacterized protein</fullName>
    </submittedName>
</protein>
<comment type="caution">
    <text evidence="1">The sequence shown here is derived from an EMBL/GenBank/DDBJ whole genome shotgun (WGS) entry which is preliminary data.</text>
</comment>
<proteinExistence type="predicted"/>
<name>A0ABM9C5B6_9BACL</name>